<keyword evidence="3 8" id="KW-0813">Transport</keyword>
<keyword evidence="8" id="KW-0375">Hydrogen ion transport</keyword>
<evidence type="ECO:0000256" key="5">
    <source>
        <dbReference type="ARBA" id="ARBA00022989"/>
    </source>
</evidence>
<gene>
    <name evidence="10" type="ORF">TUBRATIS_25730</name>
</gene>
<dbReference type="Proteomes" id="UP000282876">
    <property type="component" value="Unassembled WGS sequence"/>
</dbReference>
<evidence type="ECO:0000313" key="10">
    <source>
        <dbReference type="EMBL" id="RVD90985.1"/>
    </source>
</evidence>
<evidence type="ECO:0000313" key="11">
    <source>
        <dbReference type="Proteomes" id="UP000282876"/>
    </source>
</evidence>
<name>A0A437AIG7_9MICR</name>
<proteinExistence type="inferred from homology"/>
<dbReference type="PANTHER" id="PTHR11629:SF63">
    <property type="entry name" value="V-TYPE PROTON ATPASE SUBUNIT A"/>
    <property type="match status" value="1"/>
</dbReference>
<comment type="caution">
    <text evidence="10">The sequence shown here is derived from an EMBL/GenBank/DDBJ whole genome shotgun (WGS) entry which is preliminary data.</text>
</comment>
<comment type="function">
    <text evidence="8">Essential component of the vacuolar proton pump (V-ATPase), a multimeric enzyme that catalyzes the translocation of protons across the membranes. Required for assembly and activity of the V-ATPase.</text>
</comment>
<evidence type="ECO:0000256" key="1">
    <source>
        <dbReference type="ARBA" id="ARBA00004141"/>
    </source>
</evidence>
<reference evidence="10 11" key="1">
    <citation type="submission" date="2018-10" db="EMBL/GenBank/DDBJ databases">
        <title>Draft genome sequence of the microsporidian Tubulinosema ratisbonensis.</title>
        <authorList>
            <person name="Polonais V."/>
            <person name="Peyretaillade E."/>
            <person name="Niehus S."/>
            <person name="Wawrzyniak I."/>
            <person name="Franchet A."/>
            <person name="Gaspin C."/>
            <person name="Reichstadt M."/>
            <person name="Belser C."/>
            <person name="Labadie K."/>
            <person name="Delbac F."/>
            <person name="Ferrandon D."/>
        </authorList>
    </citation>
    <scope>NUCLEOTIDE SEQUENCE [LARGE SCALE GENOMIC DNA]</scope>
    <source>
        <strain evidence="10 11">Franzen</strain>
    </source>
</reference>
<feature type="transmembrane region" description="Helical" evidence="8">
    <location>
        <begin position="576"/>
        <end position="593"/>
    </location>
</feature>
<dbReference type="GO" id="GO:0051117">
    <property type="term" value="F:ATPase binding"/>
    <property type="evidence" value="ECO:0007669"/>
    <property type="project" value="TreeGrafter"/>
</dbReference>
<keyword evidence="6 8" id="KW-0406">Ion transport</keyword>
<accession>A0A437AIG7</accession>
<feature type="region of interest" description="Disordered" evidence="9">
    <location>
        <begin position="80"/>
        <end position="100"/>
    </location>
</feature>
<feature type="compositionally biased region" description="Low complexity" evidence="9">
    <location>
        <begin position="166"/>
        <end position="188"/>
    </location>
</feature>
<feature type="compositionally biased region" description="Polar residues" evidence="9">
    <location>
        <begin position="323"/>
        <end position="336"/>
    </location>
</feature>
<feature type="transmembrane region" description="Helical" evidence="8">
    <location>
        <begin position="392"/>
        <end position="421"/>
    </location>
</feature>
<dbReference type="STRING" id="291195.A0A437AIG7"/>
<feature type="compositionally biased region" description="Polar residues" evidence="9">
    <location>
        <begin position="136"/>
        <end position="165"/>
    </location>
</feature>
<evidence type="ECO:0000256" key="4">
    <source>
        <dbReference type="ARBA" id="ARBA00022692"/>
    </source>
</evidence>
<evidence type="ECO:0000256" key="7">
    <source>
        <dbReference type="ARBA" id="ARBA00023136"/>
    </source>
</evidence>
<keyword evidence="4 8" id="KW-0812">Transmembrane</keyword>
<dbReference type="Pfam" id="PF01496">
    <property type="entry name" value="V_ATPase_I"/>
    <property type="match status" value="3"/>
</dbReference>
<evidence type="ECO:0000256" key="3">
    <source>
        <dbReference type="ARBA" id="ARBA00022448"/>
    </source>
</evidence>
<dbReference type="OrthoDB" id="10264220at2759"/>
<feature type="transmembrane region" description="Helical" evidence="8">
    <location>
        <begin position="442"/>
        <end position="464"/>
    </location>
</feature>
<sequence>MNEFLMKINQEIQLLKPIEVNNNRDYVTKEEFDLFIENVIKKCPHMLSRLYELFSLNGEESNLEERKFKFKEIIEEIKKSSGKNNNSNDNGGINPLDLGANLENLHNDFSEQSAQVGKPNNQTTPAGDDQTKKPQTDPSNLKTTVPNGISTVPSAQVPANPNASITKQNTNKTNTNNPPVNTNNTSTNESALPASGNEATEQNAVVVSSEPVNQVSEKSFSSKVCDLLISPVVYTKDKCYDLANYTKSFFSKKSTATPVPEEPTPQVNSNYVASVEIRDDCTCVNVVCPICSSKGEVILNCNHPNPGPIDNPTVDTNQKDQKNLPSGESEQVQNPPNKEEENISKSFLANEEEFIPPSFFHTGKFTQIYQELTNTFEVPKYGELNPGIFSVFFFPFFFGMMFSDTLHGLILLFLGIFLIYSKKVNNYFKESELLKIVENAKYLLISMGIYSIYFGLLFCDFGGVELKYNFTKISYFGVKHMADQKEFINKLKMKMSIILGAMHMLAGIILGFVNKSDNLISLISITVSYLCFVGYLVFLIFYKWVCEVNVSLINELVEMYTKPFDKKNLFSYQKEIQLILIITLILSMLVLFLNKPVRDVKNVDLWVEQSIHSIEYGVSLVSNTASYLRLWAVSLAHGTLTEILHANTFGRSFLVGIIALPLYLMMTFGLLIGLEGTSATLHALRLNWIEFSGKFMRGGGVEYKAFSFDEECD</sequence>
<feature type="transmembrane region" description="Helical" evidence="8">
    <location>
        <begin position="653"/>
        <end position="674"/>
    </location>
</feature>
<dbReference type="PANTHER" id="PTHR11629">
    <property type="entry name" value="VACUOLAR PROTON ATPASES"/>
    <property type="match status" value="1"/>
</dbReference>
<dbReference type="InterPro" id="IPR002490">
    <property type="entry name" value="V-ATPase_116kDa_su"/>
</dbReference>
<feature type="compositionally biased region" description="Low complexity" evidence="9">
    <location>
        <begin position="82"/>
        <end position="94"/>
    </location>
</feature>
<dbReference type="GO" id="GO:0046961">
    <property type="term" value="F:proton-transporting ATPase activity, rotational mechanism"/>
    <property type="evidence" value="ECO:0007669"/>
    <property type="project" value="InterPro"/>
</dbReference>
<dbReference type="EMBL" id="RCSS01000698">
    <property type="protein sequence ID" value="RVD90985.1"/>
    <property type="molecule type" value="Genomic_DNA"/>
</dbReference>
<feature type="region of interest" description="Disordered" evidence="9">
    <location>
        <begin position="112"/>
        <end position="202"/>
    </location>
</feature>
<comment type="similarity">
    <text evidence="2 8">Belongs to the V-ATPase 116 kDa subunit family.</text>
</comment>
<dbReference type="VEuPathDB" id="MicrosporidiaDB:TUBRATIS_25730"/>
<protein>
    <recommendedName>
        <fullName evidence="8">V-type proton ATPase subunit a</fullName>
    </recommendedName>
</protein>
<feature type="region of interest" description="Disordered" evidence="9">
    <location>
        <begin position="309"/>
        <end position="341"/>
    </location>
</feature>
<evidence type="ECO:0000256" key="8">
    <source>
        <dbReference type="RuleBase" id="RU361189"/>
    </source>
</evidence>
<keyword evidence="7 8" id="KW-0472">Membrane</keyword>
<feature type="compositionally biased region" description="Polar residues" evidence="9">
    <location>
        <begin position="112"/>
        <end position="125"/>
    </location>
</feature>
<dbReference type="GO" id="GO:0016471">
    <property type="term" value="C:vacuolar proton-transporting V-type ATPase complex"/>
    <property type="evidence" value="ECO:0007669"/>
    <property type="project" value="TreeGrafter"/>
</dbReference>
<dbReference type="AlphaFoldDB" id="A0A437AIG7"/>
<feature type="transmembrane region" description="Helical" evidence="8">
    <location>
        <begin position="495"/>
        <end position="513"/>
    </location>
</feature>
<dbReference type="GO" id="GO:0007035">
    <property type="term" value="P:vacuolar acidification"/>
    <property type="evidence" value="ECO:0007669"/>
    <property type="project" value="TreeGrafter"/>
</dbReference>
<dbReference type="GO" id="GO:0033179">
    <property type="term" value="C:proton-transporting V-type ATPase, V0 domain"/>
    <property type="evidence" value="ECO:0007669"/>
    <property type="project" value="InterPro"/>
</dbReference>
<comment type="subcellular location">
    <subcellularLocation>
        <location evidence="1">Membrane</location>
        <topology evidence="1">Multi-pass membrane protein</topology>
    </subcellularLocation>
</comment>
<evidence type="ECO:0000256" key="9">
    <source>
        <dbReference type="SAM" id="MobiDB-lite"/>
    </source>
</evidence>
<keyword evidence="5 8" id="KW-1133">Transmembrane helix</keyword>
<keyword evidence="11" id="KW-1185">Reference proteome</keyword>
<organism evidence="10 11">
    <name type="scientific">Tubulinosema ratisbonensis</name>
    <dbReference type="NCBI Taxonomy" id="291195"/>
    <lineage>
        <taxon>Eukaryota</taxon>
        <taxon>Fungi</taxon>
        <taxon>Fungi incertae sedis</taxon>
        <taxon>Microsporidia</taxon>
        <taxon>Tubulinosematoidea</taxon>
        <taxon>Tubulinosematidae</taxon>
        <taxon>Tubulinosema</taxon>
    </lineage>
</organism>
<evidence type="ECO:0000256" key="2">
    <source>
        <dbReference type="ARBA" id="ARBA00009904"/>
    </source>
</evidence>
<feature type="transmembrane region" description="Helical" evidence="8">
    <location>
        <begin position="520"/>
        <end position="542"/>
    </location>
</feature>
<evidence type="ECO:0000256" key="6">
    <source>
        <dbReference type="ARBA" id="ARBA00023065"/>
    </source>
</evidence>